<feature type="region of interest" description="Disordered" evidence="1">
    <location>
        <begin position="114"/>
        <end position="157"/>
    </location>
</feature>
<reference evidence="2" key="1">
    <citation type="submission" date="2021-12" db="EMBL/GenBank/DDBJ databases">
        <authorList>
            <person name="Zaccaron A."/>
            <person name="Stergiopoulos I."/>
        </authorList>
    </citation>
    <scope>NUCLEOTIDE SEQUENCE</scope>
    <source>
        <strain evidence="2">Race5_Kim</strain>
    </source>
</reference>
<evidence type="ECO:0000313" key="3">
    <source>
        <dbReference type="Proteomes" id="UP000756132"/>
    </source>
</evidence>
<feature type="region of interest" description="Disordered" evidence="1">
    <location>
        <begin position="301"/>
        <end position="340"/>
    </location>
</feature>
<feature type="compositionally biased region" description="Low complexity" evidence="1">
    <location>
        <begin position="126"/>
        <end position="155"/>
    </location>
</feature>
<feature type="region of interest" description="Disordered" evidence="1">
    <location>
        <begin position="406"/>
        <end position="445"/>
    </location>
</feature>
<dbReference type="KEGG" id="ffu:CLAFUR5_05307"/>
<gene>
    <name evidence="2" type="ORF">CLAFUR5_05307</name>
</gene>
<dbReference type="Proteomes" id="UP000756132">
    <property type="component" value="Chromosome 4"/>
</dbReference>
<dbReference type="RefSeq" id="XP_047761095.1">
    <property type="nucleotide sequence ID" value="XM_047904455.1"/>
</dbReference>
<feature type="compositionally biased region" description="Polar residues" evidence="1">
    <location>
        <begin position="303"/>
        <end position="328"/>
    </location>
</feature>
<dbReference type="AlphaFoldDB" id="A0A9Q8LFZ6"/>
<protein>
    <submittedName>
        <fullName evidence="2">Uncharacterized protein</fullName>
    </submittedName>
</protein>
<evidence type="ECO:0000256" key="1">
    <source>
        <dbReference type="SAM" id="MobiDB-lite"/>
    </source>
</evidence>
<feature type="region of interest" description="Disordered" evidence="1">
    <location>
        <begin position="224"/>
        <end position="256"/>
    </location>
</feature>
<feature type="compositionally biased region" description="Acidic residues" evidence="1">
    <location>
        <begin position="411"/>
        <end position="445"/>
    </location>
</feature>
<organism evidence="2 3">
    <name type="scientific">Passalora fulva</name>
    <name type="common">Tomato leaf mold</name>
    <name type="synonym">Cladosporium fulvum</name>
    <dbReference type="NCBI Taxonomy" id="5499"/>
    <lineage>
        <taxon>Eukaryota</taxon>
        <taxon>Fungi</taxon>
        <taxon>Dikarya</taxon>
        <taxon>Ascomycota</taxon>
        <taxon>Pezizomycotina</taxon>
        <taxon>Dothideomycetes</taxon>
        <taxon>Dothideomycetidae</taxon>
        <taxon>Mycosphaerellales</taxon>
        <taxon>Mycosphaerellaceae</taxon>
        <taxon>Fulvia</taxon>
    </lineage>
</organism>
<reference evidence="2" key="2">
    <citation type="journal article" date="2022" name="Microb. Genom.">
        <title>A chromosome-scale genome assembly of the tomato pathogen Cladosporium fulvum reveals a compartmentalized genome architecture and the presence of a dispensable chromosome.</title>
        <authorList>
            <person name="Zaccaron A.Z."/>
            <person name="Chen L.H."/>
            <person name="Samaras A."/>
            <person name="Stergiopoulos I."/>
        </authorList>
    </citation>
    <scope>NUCLEOTIDE SEQUENCE</scope>
    <source>
        <strain evidence="2">Race5_Kim</strain>
    </source>
</reference>
<dbReference type="EMBL" id="CP090166">
    <property type="protein sequence ID" value="UJO16729.1"/>
    <property type="molecule type" value="Genomic_DNA"/>
</dbReference>
<proteinExistence type="predicted"/>
<dbReference type="GeneID" id="71985185"/>
<name>A0A9Q8LFZ6_PASFU</name>
<sequence>MPHLWSLQERHLIHIAFSEYNLPPEHVASVFAHAFSTGHWPDGLPSDLRLRDEYNSRYQTGRSKQWREHVERNNYTAAQEQDRQQARGRIQVAAQALNITLTGTAPAPTTALAQATPVTSAPVQSTPAPAGPANTPAANGQPATATATTAPAGNTLKRKRPISEPYKHHTIFTNGVGGEAKKAETTTPTARATRAAARMTAEHERLGADRGNDAAQGGELAINDDGEAIQPDNPIAQNNTDASDDEAATDDQIPLEFDGRSNAAILKAKMRRHAKLPIAPAGTGIPTAQPTPVDAAPTMLADANSSREATPQDQDPDANSSRESTPQDQDAEGPAHDGPTFEQIHEHQRLANPLHPANPQSENIRRNATAAAARAAQRTAPIWIAMIATPEQREHAIRVIEAEIERRRLEGEEDDAELNEDVGDEEEDVRTEGEEGEEGGEGEET</sequence>
<accession>A0A9Q8LFZ6</accession>
<keyword evidence="3" id="KW-1185">Reference proteome</keyword>
<evidence type="ECO:0000313" key="2">
    <source>
        <dbReference type="EMBL" id="UJO16729.1"/>
    </source>
</evidence>
<feature type="region of interest" description="Disordered" evidence="1">
    <location>
        <begin position="353"/>
        <end position="372"/>
    </location>
</feature>